<evidence type="ECO:0000313" key="2">
    <source>
        <dbReference type="Proteomes" id="UP000267517"/>
    </source>
</evidence>
<dbReference type="OrthoDB" id="1188156at2"/>
<evidence type="ECO:0008006" key="3">
    <source>
        <dbReference type="Google" id="ProtNLM"/>
    </source>
</evidence>
<proteinExistence type="predicted"/>
<dbReference type="Proteomes" id="UP000267517">
    <property type="component" value="Chromosome II"/>
</dbReference>
<sequence length="160" mass="19415">MVEKNRKERRQAKNSFVFIFSFTLLLFVLFAVCTLKTAERGINLVDEKKVRYDDVFRKQASYNFRMDQMFKDMNNLVTEKRTDNEQAQYQMIIARHRQDMQDEIYRGDNDTTHYVLYKTLFDQLQATQETTATYFDEKRDLDYIMEQIQKATEILNRKRD</sequence>
<dbReference type="RefSeq" id="WP_120174770.1">
    <property type="nucleotide sequence ID" value="NZ_AP018050.1"/>
</dbReference>
<organism evidence="1 2">
    <name type="scientific">Prevotella melaninogenica</name>
    <dbReference type="NCBI Taxonomy" id="28132"/>
    <lineage>
        <taxon>Bacteria</taxon>
        <taxon>Pseudomonadati</taxon>
        <taxon>Bacteroidota</taxon>
        <taxon>Bacteroidia</taxon>
        <taxon>Bacteroidales</taxon>
        <taxon>Prevotellaceae</taxon>
        <taxon>Prevotella</taxon>
    </lineage>
</organism>
<gene>
    <name evidence="1" type="ORF">PMEL_200118</name>
</gene>
<evidence type="ECO:0000313" key="1">
    <source>
        <dbReference type="EMBL" id="BBA29603.1"/>
    </source>
</evidence>
<name>A0A250KNX8_9BACT</name>
<reference evidence="1 2" key="1">
    <citation type="submission" date="2017-05" db="EMBL/GenBank/DDBJ databases">
        <title>whole genome sequence of Prevotella melaninogenica GAI 07411.</title>
        <authorList>
            <person name="Kondo Y."/>
            <person name="Hoshino T."/>
        </authorList>
    </citation>
    <scope>NUCLEOTIDE SEQUENCE [LARGE SCALE GENOMIC DNA]</scope>
    <source>
        <strain evidence="1 2">GAI 07411</strain>
    </source>
</reference>
<accession>A0A250KNX8</accession>
<dbReference type="EMBL" id="AP018050">
    <property type="protein sequence ID" value="BBA29603.1"/>
    <property type="molecule type" value="Genomic_DNA"/>
</dbReference>
<protein>
    <recommendedName>
        <fullName evidence="3">Type VI secretion system transmembrane protein TssO</fullName>
    </recommendedName>
</protein>
<dbReference type="AlphaFoldDB" id="A0A250KNX8"/>